<organism evidence="1 2">
    <name type="scientific">Streblomastix strix</name>
    <dbReference type="NCBI Taxonomy" id="222440"/>
    <lineage>
        <taxon>Eukaryota</taxon>
        <taxon>Metamonada</taxon>
        <taxon>Preaxostyla</taxon>
        <taxon>Oxymonadida</taxon>
        <taxon>Streblomastigidae</taxon>
        <taxon>Streblomastix</taxon>
    </lineage>
</organism>
<protein>
    <submittedName>
        <fullName evidence="1">Uncharacterized protein</fullName>
    </submittedName>
</protein>
<evidence type="ECO:0000313" key="2">
    <source>
        <dbReference type="Proteomes" id="UP000324800"/>
    </source>
</evidence>
<dbReference type="Proteomes" id="UP000324800">
    <property type="component" value="Unassembled WGS sequence"/>
</dbReference>
<dbReference type="AlphaFoldDB" id="A0A5J4UUK6"/>
<gene>
    <name evidence="1" type="ORF">EZS28_031048</name>
</gene>
<reference evidence="1 2" key="1">
    <citation type="submission" date="2019-03" db="EMBL/GenBank/DDBJ databases">
        <title>Single cell metagenomics reveals metabolic interactions within the superorganism composed of flagellate Streblomastix strix and complex community of Bacteroidetes bacteria on its surface.</title>
        <authorList>
            <person name="Treitli S.C."/>
            <person name="Kolisko M."/>
            <person name="Husnik F."/>
            <person name="Keeling P."/>
            <person name="Hampl V."/>
        </authorList>
    </citation>
    <scope>NUCLEOTIDE SEQUENCE [LARGE SCALE GENOMIC DNA]</scope>
    <source>
        <strain evidence="1">ST1C</strain>
    </source>
</reference>
<proteinExistence type="predicted"/>
<name>A0A5J4UUK6_9EUKA</name>
<comment type="caution">
    <text evidence="1">The sequence shown here is derived from an EMBL/GenBank/DDBJ whole genome shotgun (WGS) entry which is preliminary data.</text>
</comment>
<sequence>MTGDVSKKLFSSNCDEKPPSANITKAIVLPPVLPHDIACQIKAFTSDNVAPAVPKRSIIEIRMVGPENGDWTSALLIMALSQ</sequence>
<dbReference type="EMBL" id="SNRW01012763">
    <property type="protein sequence ID" value="KAA6373425.1"/>
    <property type="molecule type" value="Genomic_DNA"/>
</dbReference>
<accession>A0A5J4UUK6</accession>
<evidence type="ECO:0000313" key="1">
    <source>
        <dbReference type="EMBL" id="KAA6373425.1"/>
    </source>
</evidence>